<evidence type="ECO:0000256" key="3">
    <source>
        <dbReference type="ARBA" id="ARBA00023163"/>
    </source>
</evidence>
<accession>Q01Y24</accession>
<keyword evidence="3" id="KW-0804">Transcription</keyword>
<dbReference type="eggNOG" id="COG2207">
    <property type="taxonomic scope" value="Bacteria"/>
</dbReference>
<dbReference type="InterPro" id="IPR018062">
    <property type="entry name" value="HTH_AraC-typ_CS"/>
</dbReference>
<dbReference type="GO" id="GO:0003700">
    <property type="term" value="F:DNA-binding transcription factor activity"/>
    <property type="evidence" value="ECO:0007669"/>
    <property type="project" value="InterPro"/>
</dbReference>
<dbReference type="EMBL" id="CP000473">
    <property type="protein sequence ID" value="ABJ85441.1"/>
    <property type="molecule type" value="Genomic_DNA"/>
</dbReference>
<dbReference type="Gene3D" id="1.10.10.60">
    <property type="entry name" value="Homeodomain-like"/>
    <property type="match status" value="2"/>
</dbReference>
<keyword evidence="2" id="KW-0238">DNA-binding</keyword>
<dbReference type="SUPFAM" id="SSF46689">
    <property type="entry name" value="Homeodomain-like"/>
    <property type="match status" value="2"/>
</dbReference>
<dbReference type="OrthoDB" id="9813413at2"/>
<dbReference type="InterPro" id="IPR020449">
    <property type="entry name" value="Tscrpt_reg_AraC-type_HTH"/>
</dbReference>
<reference evidence="5" key="1">
    <citation type="submission" date="2006-10" db="EMBL/GenBank/DDBJ databases">
        <title>Complete sequence of Solibacter usitatus Ellin6076.</title>
        <authorList>
            <consortium name="US DOE Joint Genome Institute"/>
            <person name="Copeland A."/>
            <person name="Lucas S."/>
            <person name="Lapidus A."/>
            <person name="Barry K."/>
            <person name="Detter J.C."/>
            <person name="Glavina del Rio T."/>
            <person name="Hammon N."/>
            <person name="Israni S."/>
            <person name="Dalin E."/>
            <person name="Tice H."/>
            <person name="Pitluck S."/>
            <person name="Thompson L.S."/>
            <person name="Brettin T."/>
            <person name="Bruce D."/>
            <person name="Han C."/>
            <person name="Tapia R."/>
            <person name="Gilna P."/>
            <person name="Schmutz J."/>
            <person name="Larimer F."/>
            <person name="Land M."/>
            <person name="Hauser L."/>
            <person name="Kyrpides N."/>
            <person name="Mikhailova N."/>
            <person name="Janssen P.H."/>
            <person name="Kuske C.R."/>
            <person name="Richardson P."/>
        </authorList>
    </citation>
    <scope>NUCLEOTIDE SEQUENCE</scope>
    <source>
        <strain evidence="5">Ellin6076</strain>
    </source>
</reference>
<evidence type="ECO:0000256" key="1">
    <source>
        <dbReference type="ARBA" id="ARBA00023015"/>
    </source>
</evidence>
<dbReference type="PANTHER" id="PTHR46796">
    <property type="entry name" value="HTH-TYPE TRANSCRIPTIONAL ACTIVATOR RHAS-RELATED"/>
    <property type="match status" value="1"/>
</dbReference>
<organism evidence="5">
    <name type="scientific">Solibacter usitatus (strain Ellin6076)</name>
    <dbReference type="NCBI Taxonomy" id="234267"/>
    <lineage>
        <taxon>Bacteria</taxon>
        <taxon>Pseudomonadati</taxon>
        <taxon>Acidobacteriota</taxon>
        <taxon>Terriglobia</taxon>
        <taxon>Bryobacterales</taxon>
        <taxon>Solibacteraceae</taxon>
        <taxon>Candidatus Solibacter</taxon>
    </lineage>
</organism>
<dbReference type="AlphaFoldDB" id="Q01Y24"/>
<evidence type="ECO:0000313" key="5">
    <source>
        <dbReference type="EMBL" id="ABJ85441.1"/>
    </source>
</evidence>
<dbReference type="GO" id="GO:0043565">
    <property type="term" value="F:sequence-specific DNA binding"/>
    <property type="evidence" value="ECO:0007669"/>
    <property type="project" value="InterPro"/>
</dbReference>
<dbReference type="PROSITE" id="PS01124">
    <property type="entry name" value="HTH_ARAC_FAMILY_2"/>
    <property type="match status" value="1"/>
</dbReference>
<dbReference type="Pfam" id="PF12833">
    <property type="entry name" value="HTH_18"/>
    <property type="match status" value="1"/>
</dbReference>
<dbReference type="KEGG" id="sus:Acid_4480"/>
<dbReference type="STRING" id="234267.Acid_4480"/>
<evidence type="ECO:0000256" key="2">
    <source>
        <dbReference type="ARBA" id="ARBA00023125"/>
    </source>
</evidence>
<dbReference type="InterPro" id="IPR009057">
    <property type="entry name" value="Homeodomain-like_sf"/>
</dbReference>
<dbReference type="PROSITE" id="PS00041">
    <property type="entry name" value="HTH_ARAC_FAMILY_1"/>
    <property type="match status" value="1"/>
</dbReference>
<dbReference type="PRINTS" id="PR00032">
    <property type="entry name" value="HTHARAC"/>
</dbReference>
<dbReference type="PANTHER" id="PTHR46796:SF7">
    <property type="entry name" value="ARAC FAMILY TRANSCRIPTIONAL REGULATOR"/>
    <property type="match status" value="1"/>
</dbReference>
<dbReference type="FunCoup" id="Q01Y24">
    <property type="interactions" value="106"/>
</dbReference>
<feature type="domain" description="HTH araC/xylS-type" evidence="4">
    <location>
        <begin position="223"/>
        <end position="321"/>
    </location>
</feature>
<name>Q01Y24_SOLUE</name>
<gene>
    <name evidence="5" type="ordered locus">Acid_4480</name>
</gene>
<dbReference type="SMART" id="SM00342">
    <property type="entry name" value="HTH_ARAC"/>
    <property type="match status" value="1"/>
</dbReference>
<sequence>MEAQLDPITDIFRTMHVTAFGQHRLEATAPWGLMQEKRTEEKLTPSGQIDSPTDLAHYAMLSRGNCWLSVGGIPDPIPLTGGDCFLVDRDTSIVMRDSPRTRPRSTFGEVAAKADGNVAHHGGGGAPTTIVCGSMSFDRASLRPITQLLPSFILIRAEQARTLALHDTMRALSSEMAEQAPGSEIVANRLAEVLFIQILRAHIASGPERNKGWLRAIFDPKMGTALSAIHDSVKTPWTVESLAEAAGMSRSAFAARFKELLGQTPLEYVTEWRMQKAMQLLQQRDKKLIDVARSVGYESGAAFSKAFKRVVGINPGEYLKGGFEGHGNAGMAEDS</sequence>
<dbReference type="InterPro" id="IPR050204">
    <property type="entry name" value="AraC_XylS_family_regulators"/>
</dbReference>
<dbReference type="InParanoid" id="Q01Y24"/>
<dbReference type="Pfam" id="PF12852">
    <property type="entry name" value="Cupin_6"/>
    <property type="match status" value="1"/>
</dbReference>
<dbReference type="InterPro" id="IPR018060">
    <property type="entry name" value="HTH_AraC"/>
</dbReference>
<dbReference type="HOGENOM" id="CLU_000445_81_0_0"/>
<protein>
    <submittedName>
        <fullName evidence="5">Transcriptional regulator, AraC family</fullName>
    </submittedName>
</protein>
<dbReference type="InterPro" id="IPR032783">
    <property type="entry name" value="AraC_lig"/>
</dbReference>
<keyword evidence="1" id="KW-0805">Transcription regulation</keyword>
<evidence type="ECO:0000259" key="4">
    <source>
        <dbReference type="PROSITE" id="PS01124"/>
    </source>
</evidence>
<proteinExistence type="predicted"/>